<evidence type="ECO:0000256" key="5">
    <source>
        <dbReference type="ARBA" id="ARBA00023004"/>
    </source>
</evidence>
<organism evidence="8">
    <name type="scientific">hydrothermal vent metagenome</name>
    <dbReference type="NCBI Taxonomy" id="652676"/>
    <lineage>
        <taxon>unclassified sequences</taxon>
        <taxon>metagenomes</taxon>
        <taxon>ecological metagenomes</taxon>
    </lineage>
</organism>
<protein>
    <recommendedName>
        <fullName evidence="7">Cytochrome c domain-containing protein</fullName>
    </recommendedName>
</protein>
<keyword evidence="3" id="KW-0479">Metal-binding</keyword>
<keyword evidence="6" id="KW-0812">Transmembrane</keyword>
<proteinExistence type="predicted"/>
<gene>
    <name evidence="8" type="ORF">MNBD_NITROSPINAE02-1408</name>
</gene>
<accession>A0A3B1CEI9</accession>
<keyword evidence="2" id="KW-0349">Heme</keyword>
<evidence type="ECO:0000256" key="2">
    <source>
        <dbReference type="ARBA" id="ARBA00022617"/>
    </source>
</evidence>
<feature type="transmembrane region" description="Helical" evidence="6">
    <location>
        <begin position="26"/>
        <end position="45"/>
    </location>
</feature>
<dbReference type="SUPFAM" id="SSF48695">
    <property type="entry name" value="Multiheme cytochromes"/>
    <property type="match status" value="1"/>
</dbReference>
<feature type="domain" description="Cytochrome c" evidence="7">
    <location>
        <begin position="348"/>
        <end position="428"/>
    </location>
</feature>
<keyword evidence="1" id="KW-0813">Transport</keyword>
<dbReference type="Pfam" id="PF00034">
    <property type="entry name" value="Cytochrom_C"/>
    <property type="match status" value="1"/>
</dbReference>
<keyword evidence="4" id="KW-0249">Electron transport</keyword>
<evidence type="ECO:0000313" key="8">
    <source>
        <dbReference type="EMBL" id="VAX22358.1"/>
    </source>
</evidence>
<keyword evidence="5" id="KW-0408">Iron</keyword>
<name>A0A3B1CEI9_9ZZZZ</name>
<evidence type="ECO:0000256" key="6">
    <source>
        <dbReference type="SAM" id="Phobius"/>
    </source>
</evidence>
<keyword evidence="6" id="KW-1133">Transmembrane helix</keyword>
<evidence type="ECO:0000256" key="4">
    <source>
        <dbReference type="ARBA" id="ARBA00022982"/>
    </source>
</evidence>
<dbReference type="EMBL" id="UOGE01000074">
    <property type="protein sequence ID" value="VAX22358.1"/>
    <property type="molecule type" value="Genomic_DNA"/>
</dbReference>
<dbReference type="InterPro" id="IPR036909">
    <property type="entry name" value="Cyt_c-like_dom_sf"/>
</dbReference>
<dbReference type="Gene3D" id="1.10.760.10">
    <property type="entry name" value="Cytochrome c-like domain"/>
    <property type="match status" value="2"/>
</dbReference>
<sequence length="428" mass="49334">MMNNIVIGLLIVNVVGTIVFWTRDKHLLYALYSVTILSFFVVTVYEDYTPEWKDYQRQYVKLLIDKESDAQKKEDLENFPISIKQIWNKELKIADRCTTCHLGVDNPDMADARQPFKYHPAAHVKDDGMIIHDFNEIGCTICHQGQGLATSEHLAHAFHVPHWDLPMYPIGKEGMVQASCPECHDELSSPMDFRLLEGAEMITDSREFADGDNEMEIECRECHTYYGVGEVLAPDLTAFGETTEHEFEATHIMNYVEGNKTKYEWTIQHFMNPQKITPDDEELGMEETIMPNFEMSREQAHKLTVWVFSMKESTVPVKYRYRPAAPQASSKPSVAEQIAGLYTPEEFAALSKGEKLFLRTNCWICHTIRGKGGKLGPDLTKVGKKRDEAWMLKHFKDPRSVTQKSFMPKFNLTDEQMRELVVYLQTLR</sequence>
<dbReference type="GO" id="GO:0046872">
    <property type="term" value="F:metal ion binding"/>
    <property type="evidence" value="ECO:0007669"/>
    <property type="project" value="UniProtKB-KW"/>
</dbReference>
<dbReference type="PANTHER" id="PTHR37823">
    <property type="entry name" value="CYTOCHROME C-553-LIKE"/>
    <property type="match status" value="1"/>
</dbReference>
<evidence type="ECO:0000259" key="7">
    <source>
        <dbReference type="PROSITE" id="PS51007"/>
    </source>
</evidence>
<dbReference type="SUPFAM" id="SSF46626">
    <property type="entry name" value="Cytochrome c"/>
    <property type="match status" value="2"/>
</dbReference>
<evidence type="ECO:0000256" key="3">
    <source>
        <dbReference type="ARBA" id="ARBA00022723"/>
    </source>
</evidence>
<keyword evidence="6" id="KW-0472">Membrane</keyword>
<dbReference type="InterPro" id="IPR051811">
    <property type="entry name" value="Cytochrome_c550/c551-like"/>
</dbReference>
<dbReference type="GO" id="GO:0009055">
    <property type="term" value="F:electron transfer activity"/>
    <property type="evidence" value="ECO:0007669"/>
    <property type="project" value="InterPro"/>
</dbReference>
<dbReference type="GO" id="GO:0020037">
    <property type="term" value="F:heme binding"/>
    <property type="evidence" value="ECO:0007669"/>
    <property type="project" value="InterPro"/>
</dbReference>
<evidence type="ECO:0000256" key="1">
    <source>
        <dbReference type="ARBA" id="ARBA00022448"/>
    </source>
</evidence>
<reference evidence="8" key="1">
    <citation type="submission" date="2018-06" db="EMBL/GenBank/DDBJ databases">
        <authorList>
            <person name="Zhirakovskaya E."/>
        </authorList>
    </citation>
    <scope>NUCLEOTIDE SEQUENCE</scope>
</reference>
<dbReference type="InterPro" id="IPR036280">
    <property type="entry name" value="Multihaem_cyt_sf"/>
</dbReference>
<dbReference type="AlphaFoldDB" id="A0A3B1CEI9"/>
<dbReference type="InterPro" id="IPR009056">
    <property type="entry name" value="Cyt_c-like_dom"/>
</dbReference>
<dbReference type="PROSITE" id="PS51007">
    <property type="entry name" value="CYTC"/>
    <property type="match status" value="1"/>
</dbReference>
<dbReference type="PANTHER" id="PTHR37823:SF1">
    <property type="entry name" value="CYTOCHROME C-553-LIKE"/>
    <property type="match status" value="1"/>
</dbReference>